<proteinExistence type="predicted"/>
<evidence type="ECO:0000313" key="3">
    <source>
        <dbReference type="Proteomes" id="UP001501020"/>
    </source>
</evidence>
<dbReference type="InterPro" id="IPR023809">
    <property type="entry name" value="Thiopep_bacteriocin_synth_dom"/>
</dbReference>
<evidence type="ECO:0000313" key="2">
    <source>
        <dbReference type="EMBL" id="GAA2166518.1"/>
    </source>
</evidence>
<organism evidence="2 3">
    <name type="scientific">Actinomadura napierensis</name>
    <dbReference type="NCBI Taxonomy" id="267854"/>
    <lineage>
        <taxon>Bacteria</taxon>
        <taxon>Bacillati</taxon>
        <taxon>Actinomycetota</taxon>
        <taxon>Actinomycetes</taxon>
        <taxon>Streptosporangiales</taxon>
        <taxon>Thermomonosporaceae</taxon>
        <taxon>Actinomadura</taxon>
    </lineage>
</organism>
<dbReference type="NCBIfam" id="TIGR03891">
    <property type="entry name" value="thiopep_ocin"/>
    <property type="match status" value="1"/>
</dbReference>
<gene>
    <name evidence="2" type="ORF">GCM10009727_86200</name>
</gene>
<comment type="caution">
    <text evidence="2">The sequence shown here is derived from an EMBL/GenBank/DDBJ whole genome shotgun (WGS) entry which is preliminary data.</text>
</comment>
<name>A0ABN3AGH9_9ACTN</name>
<protein>
    <recommendedName>
        <fullName evidence="1">Thiopeptide-type bacteriocin biosynthesis domain-containing protein</fullName>
    </recommendedName>
</protein>
<dbReference type="RefSeq" id="WP_344282143.1">
    <property type="nucleotide sequence ID" value="NZ_BAAAMR010000136.1"/>
</dbReference>
<dbReference type="EMBL" id="BAAAMR010000136">
    <property type="protein sequence ID" value="GAA2166518.1"/>
    <property type="molecule type" value="Genomic_DNA"/>
</dbReference>
<reference evidence="2 3" key="1">
    <citation type="journal article" date="2019" name="Int. J. Syst. Evol. Microbiol.">
        <title>The Global Catalogue of Microorganisms (GCM) 10K type strain sequencing project: providing services to taxonomists for standard genome sequencing and annotation.</title>
        <authorList>
            <consortium name="The Broad Institute Genomics Platform"/>
            <consortium name="The Broad Institute Genome Sequencing Center for Infectious Disease"/>
            <person name="Wu L."/>
            <person name="Ma J."/>
        </authorList>
    </citation>
    <scope>NUCLEOTIDE SEQUENCE [LARGE SCALE GENOMIC DNA]</scope>
    <source>
        <strain evidence="2 3">JCM 13850</strain>
    </source>
</reference>
<evidence type="ECO:0000259" key="1">
    <source>
        <dbReference type="Pfam" id="PF14028"/>
    </source>
</evidence>
<accession>A0ABN3AGH9</accession>
<sequence length="343" mass="37474">MPPDRLNRPFTEIPEMTGHATGTAAHPPIQQTEGAVLHVLAGTPLGHVAGCFQLQPALLATAVEAYRRAGREALHQQQRGSDWCQFLIEFSDWSSAEETAIEHLVPLLHPIEANASITEWWFIRKHPCWRLRLRKGTSHQPPDLIKALNELAAAGHIRRWCEGVYEPETAAFGGPDGMTTAHELFSADSHAILATLPTNRERLGRREVSILLCSVLFQAAGLEWYEQGDAWHRVAQGRPALTDVSPERLRPMAESFRQLMSADIHPDGSLLGGAGSLAFAAEWAAAFHRAGAALGASARVGALQRGLRQVLAHHVIFHWNRLGLPLRAQSILAAAAQTAILAP</sequence>
<feature type="domain" description="Thiopeptide-type bacteriocin biosynthesis" evidence="1">
    <location>
        <begin position="83"/>
        <end position="338"/>
    </location>
</feature>
<dbReference type="Pfam" id="PF14028">
    <property type="entry name" value="Lant_dehydr_C"/>
    <property type="match status" value="1"/>
</dbReference>
<dbReference type="Proteomes" id="UP001501020">
    <property type="component" value="Unassembled WGS sequence"/>
</dbReference>
<keyword evidence="3" id="KW-1185">Reference proteome</keyword>